<dbReference type="PANTHER" id="PTHR12236">
    <property type="entry name" value="STRUCTURAL CONTITUENT OF CUTICLE"/>
    <property type="match status" value="1"/>
</dbReference>
<evidence type="ECO:0000256" key="2">
    <source>
        <dbReference type="PROSITE-ProRule" id="PRU00497"/>
    </source>
</evidence>
<dbReference type="GO" id="GO:0031012">
    <property type="term" value="C:extracellular matrix"/>
    <property type="evidence" value="ECO:0007669"/>
    <property type="project" value="TreeGrafter"/>
</dbReference>
<evidence type="ECO:0000313" key="5">
    <source>
        <dbReference type="Proteomes" id="UP000494165"/>
    </source>
</evidence>
<dbReference type="PROSITE" id="PS51155">
    <property type="entry name" value="CHIT_BIND_RR_2"/>
    <property type="match status" value="1"/>
</dbReference>
<name>A0A8S1CJS0_9INSE</name>
<evidence type="ECO:0008006" key="6">
    <source>
        <dbReference type="Google" id="ProtNLM"/>
    </source>
</evidence>
<evidence type="ECO:0000256" key="3">
    <source>
        <dbReference type="SAM" id="SignalP"/>
    </source>
</evidence>
<comment type="caution">
    <text evidence="4">The sequence shown here is derived from an EMBL/GenBank/DDBJ whole genome shotgun (WGS) entry which is preliminary data.</text>
</comment>
<reference evidence="4 5" key="1">
    <citation type="submission" date="2020-04" db="EMBL/GenBank/DDBJ databases">
        <authorList>
            <person name="Alioto T."/>
            <person name="Alioto T."/>
            <person name="Gomez Garrido J."/>
        </authorList>
    </citation>
    <scope>NUCLEOTIDE SEQUENCE [LARGE SCALE GENOMIC DNA]</scope>
</reference>
<feature type="signal peptide" evidence="3">
    <location>
        <begin position="1"/>
        <end position="19"/>
    </location>
</feature>
<proteinExistence type="predicted"/>
<dbReference type="Pfam" id="PF00379">
    <property type="entry name" value="Chitin_bind_4"/>
    <property type="match status" value="1"/>
</dbReference>
<dbReference type="OrthoDB" id="7789829at2759"/>
<evidence type="ECO:0000313" key="4">
    <source>
        <dbReference type="EMBL" id="CAB3371710.1"/>
    </source>
</evidence>
<gene>
    <name evidence="4" type="ORF">CLODIP_2_CD03952</name>
</gene>
<dbReference type="GO" id="GO:0005615">
    <property type="term" value="C:extracellular space"/>
    <property type="evidence" value="ECO:0007669"/>
    <property type="project" value="TreeGrafter"/>
</dbReference>
<accession>A0A8S1CJS0</accession>
<evidence type="ECO:0000256" key="1">
    <source>
        <dbReference type="ARBA" id="ARBA00022460"/>
    </source>
</evidence>
<protein>
    <recommendedName>
        <fullName evidence="6">Cuticle protein</fullName>
    </recommendedName>
</protein>
<organism evidence="4 5">
    <name type="scientific">Cloeon dipterum</name>
    <dbReference type="NCBI Taxonomy" id="197152"/>
    <lineage>
        <taxon>Eukaryota</taxon>
        <taxon>Metazoa</taxon>
        <taxon>Ecdysozoa</taxon>
        <taxon>Arthropoda</taxon>
        <taxon>Hexapoda</taxon>
        <taxon>Insecta</taxon>
        <taxon>Pterygota</taxon>
        <taxon>Palaeoptera</taxon>
        <taxon>Ephemeroptera</taxon>
        <taxon>Pisciforma</taxon>
        <taxon>Baetidae</taxon>
        <taxon>Cloeon</taxon>
    </lineage>
</organism>
<dbReference type="PANTHER" id="PTHR12236:SF95">
    <property type="entry name" value="CUTICULAR PROTEIN 76BD, ISOFORM C-RELATED"/>
    <property type="match status" value="1"/>
</dbReference>
<keyword evidence="1 2" id="KW-0193">Cuticle</keyword>
<dbReference type="InterPro" id="IPR051217">
    <property type="entry name" value="Insect_Cuticle_Struc_Prot"/>
</dbReference>
<dbReference type="Proteomes" id="UP000494165">
    <property type="component" value="Unassembled WGS sequence"/>
</dbReference>
<keyword evidence="3" id="KW-0732">Signal</keyword>
<dbReference type="GO" id="GO:0042302">
    <property type="term" value="F:structural constituent of cuticle"/>
    <property type="evidence" value="ECO:0007669"/>
    <property type="project" value="UniProtKB-UniRule"/>
</dbReference>
<dbReference type="InterPro" id="IPR031311">
    <property type="entry name" value="CHIT_BIND_RR_consensus"/>
</dbReference>
<feature type="chain" id="PRO_5035944312" description="Cuticle protein" evidence="3">
    <location>
        <begin position="20"/>
        <end position="237"/>
    </location>
</feature>
<dbReference type="InterPro" id="IPR000618">
    <property type="entry name" value="Insect_cuticle"/>
</dbReference>
<sequence length="237" mass="25953">MQHLAKCLLVSSVLAVASAGYLPPGKIVDYHSYPKYSFNYGVNDPHTGDQKSQSETRDGDVVKGHYSLVEPDGSVRTVHYTADSLNGFNAHVTKSGPGVHPPPEHKNPVVIPAPAPAIVPAAPAVAIHKPVLVHKPFAFAKPIVVRPAVYAPAASPVYAPVAKPVYVKPVEHVYHQQHQHQHQPTPIHHHEYVATHYNTLPAAVRYEPTAAYYDGYDRYDSGADYAIHNSQGYDYSY</sequence>
<keyword evidence="5" id="KW-1185">Reference proteome</keyword>
<dbReference type="PROSITE" id="PS00233">
    <property type="entry name" value="CHIT_BIND_RR_1"/>
    <property type="match status" value="1"/>
</dbReference>
<dbReference type="AlphaFoldDB" id="A0A8S1CJS0"/>
<dbReference type="EMBL" id="CADEPI010000064">
    <property type="protein sequence ID" value="CAB3371710.1"/>
    <property type="molecule type" value="Genomic_DNA"/>
</dbReference>
<dbReference type="PRINTS" id="PR00947">
    <property type="entry name" value="CUTICLE"/>
</dbReference>